<dbReference type="Bgee" id="ENSLOCG00000015821">
    <property type="expression patterns" value="Expressed in brain and 13 other cell types or tissues"/>
</dbReference>
<evidence type="ECO:0000313" key="14">
    <source>
        <dbReference type="Proteomes" id="UP000018468"/>
    </source>
</evidence>
<keyword evidence="11" id="KW-0325">Glycoprotein</keyword>
<dbReference type="CDD" id="cd16018">
    <property type="entry name" value="Enpp"/>
    <property type="match status" value="1"/>
</dbReference>
<comment type="similarity">
    <text evidence="3">Belongs to the nucleotide pyrophosphatase/phosphodiesterase family.</text>
</comment>
<evidence type="ECO:0000256" key="12">
    <source>
        <dbReference type="SAM" id="Phobius"/>
    </source>
</evidence>
<dbReference type="EMBL" id="AHAT01008314">
    <property type="status" value="NOT_ANNOTATED_CDS"/>
    <property type="molecule type" value="Genomic_DNA"/>
</dbReference>
<dbReference type="InterPro" id="IPR002591">
    <property type="entry name" value="Phosphodiest/P_Trfase"/>
</dbReference>
<dbReference type="PANTHER" id="PTHR10151:SF125">
    <property type="entry name" value="ECTONUCLEOTIDE PYROPHOSPHATASE_PHOSPHODIESTERASE FAMILY MEMBER 5"/>
    <property type="match status" value="1"/>
</dbReference>
<comment type="cofactor">
    <cofactor evidence="1">
        <name>Zn(2+)</name>
        <dbReference type="ChEBI" id="CHEBI:29105"/>
    </cofactor>
</comment>
<dbReference type="STRING" id="7918.ENSLOCP00000019476"/>
<proteinExistence type="inferred from homology"/>
<dbReference type="GO" id="GO:0046872">
    <property type="term" value="F:metal ion binding"/>
    <property type="evidence" value="ECO:0007669"/>
    <property type="project" value="UniProtKB-KW"/>
</dbReference>
<keyword evidence="14" id="KW-1185">Reference proteome</keyword>
<dbReference type="GO" id="GO:0016020">
    <property type="term" value="C:membrane"/>
    <property type="evidence" value="ECO:0007669"/>
    <property type="project" value="UniProtKB-SubCell"/>
</dbReference>
<dbReference type="eggNOG" id="KOG2645">
    <property type="taxonomic scope" value="Eukaryota"/>
</dbReference>
<dbReference type="GO" id="GO:0016787">
    <property type="term" value="F:hydrolase activity"/>
    <property type="evidence" value="ECO:0000318"/>
    <property type="project" value="GO_Central"/>
</dbReference>
<accession>W5NFR7</accession>
<dbReference type="Pfam" id="PF01663">
    <property type="entry name" value="Phosphodiest"/>
    <property type="match status" value="1"/>
</dbReference>
<evidence type="ECO:0000256" key="1">
    <source>
        <dbReference type="ARBA" id="ARBA00001947"/>
    </source>
</evidence>
<evidence type="ECO:0000256" key="10">
    <source>
        <dbReference type="ARBA" id="ARBA00023136"/>
    </source>
</evidence>
<organism evidence="13 14">
    <name type="scientific">Lepisosteus oculatus</name>
    <name type="common">Spotted gar</name>
    <dbReference type="NCBI Taxonomy" id="7918"/>
    <lineage>
        <taxon>Eukaryota</taxon>
        <taxon>Metazoa</taxon>
        <taxon>Chordata</taxon>
        <taxon>Craniata</taxon>
        <taxon>Vertebrata</taxon>
        <taxon>Euteleostomi</taxon>
        <taxon>Actinopterygii</taxon>
        <taxon>Neopterygii</taxon>
        <taxon>Holostei</taxon>
        <taxon>Semionotiformes</taxon>
        <taxon>Lepisosteidae</taxon>
        <taxon>Lepisosteus</taxon>
    </lineage>
</organism>
<keyword evidence="7" id="KW-0378">Hydrolase</keyword>
<dbReference type="OMA" id="DEYVSRD"/>
<evidence type="ECO:0000256" key="6">
    <source>
        <dbReference type="ARBA" id="ARBA00022729"/>
    </source>
</evidence>
<dbReference type="InterPro" id="IPR017850">
    <property type="entry name" value="Alkaline_phosphatase_core_sf"/>
</dbReference>
<dbReference type="InParanoid" id="W5NFR7"/>
<evidence type="ECO:0000256" key="4">
    <source>
        <dbReference type="ARBA" id="ARBA00022692"/>
    </source>
</evidence>
<name>W5NFR7_LEPOC</name>
<keyword evidence="8" id="KW-0862">Zinc</keyword>
<dbReference type="SUPFAM" id="SSF53649">
    <property type="entry name" value="Alkaline phosphatase-like"/>
    <property type="match status" value="1"/>
</dbReference>
<reference evidence="14" key="1">
    <citation type="submission" date="2011-12" db="EMBL/GenBank/DDBJ databases">
        <title>The Draft Genome of Lepisosteus oculatus.</title>
        <authorList>
            <consortium name="The Broad Institute Genome Assembly &amp; Analysis Group"/>
            <consortium name="Computational R&amp;D Group"/>
            <consortium name="and Sequencing Platform"/>
            <person name="Di Palma F."/>
            <person name="Alfoldi J."/>
            <person name="Johnson J."/>
            <person name="Berlin A."/>
            <person name="Gnerre S."/>
            <person name="Jaffe D."/>
            <person name="MacCallum I."/>
            <person name="Young S."/>
            <person name="Walker B.J."/>
            <person name="Lander E.S."/>
            <person name="Lindblad-Toh K."/>
        </authorList>
    </citation>
    <scope>NUCLEOTIDE SEQUENCE [LARGE SCALE GENOMIC DNA]</scope>
</reference>
<sequence length="471" mass="53895">NSPIITMPYYSLEISWCLWTFLGLLSLPGVFLSQDKLNKLLLVSFDGFRWDYLDRVSTPNFDSLIKSGVQVERVYNAYITKTYPDHYTLVTGLHAESHGIVANEMYDPDINRTFSMDRMDIYDSIWWDEAIPIWVSNQEGGHRSGAAMWPGSDVKIHGKYPTHYMLYNESTHFEVRVQQLISWFMSTEPINFGLLYWEEPDESGHRLGPENPEMNDVISQIDSNLGYLLDQLKKSGLYDELNLVVTSDHGMSQMSLDRVIELDNYVDRDLYTWIDKSPVVGILPKEGRFEEVYTALEKAHPNMTVYKRESIPERYYYKYNSRIQPILAEAKEGWTIMRNKSDTFMLGNHGYDNMLPSMHPIFIAHGPAFRKNYSKKSMQSVDLYPLMCQILGISPAPNNGSLSHVQDLLAESSPLGPVQQLEDSHSSLLGAILGFALVVGFLIIFVKQVTQKQIPVVPITNIEIVQPLLQD</sequence>
<dbReference type="PANTHER" id="PTHR10151">
    <property type="entry name" value="ECTONUCLEOTIDE PYROPHOSPHATASE/PHOSPHODIESTERASE"/>
    <property type="match status" value="1"/>
</dbReference>
<evidence type="ECO:0000313" key="13">
    <source>
        <dbReference type="Ensembl" id="ENSLOCP00000019476.1"/>
    </source>
</evidence>
<evidence type="ECO:0000256" key="8">
    <source>
        <dbReference type="ARBA" id="ARBA00022833"/>
    </source>
</evidence>
<dbReference type="AlphaFoldDB" id="W5NFR7"/>
<dbReference type="GeneTree" id="ENSGT00940000160562"/>
<protein>
    <submittedName>
        <fullName evidence="13">Ectonucleotide pyrophosphatase/phosphodiesterase 5</fullName>
    </submittedName>
</protein>
<comment type="subcellular location">
    <subcellularLocation>
        <location evidence="2">Membrane</location>
        <topology evidence="2">Single-pass membrane protein</topology>
    </subcellularLocation>
</comment>
<reference evidence="13" key="2">
    <citation type="submission" date="2025-08" db="UniProtKB">
        <authorList>
            <consortium name="Ensembl"/>
        </authorList>
    </citation>
    <scope>IDENTIFICATION</scope>
</reference>
<evidence type="ECO:0000256" key="9">
    <source>
        <dbReference type="ARBA" id="ARBA00022989"/>
    </source>
</evidence>
<dbReference type="Gene3D" id="3.40.720.10">
    <property type="entry name" value="Alkaline Phosphatase, subunit A"/>
    <property type="match status" value="1"/>
</dbReference>
<keyword evidence="4 12" id="KW-0812">Transmembrane</keyword>
<dbReference type="Proteomes" id="UP000018468">
    <property type="component" value="Linkage group LG1"/>
</dbReference>
<dbReference type="Ensembl" id="ENSLOCT00000019508.1">
    <property type="protein sequence ID" value="ENSLOCP00000019476.1"/>
    <property type="gene ID" value="ENSLOCG00000015821.1"/>
</dbReference>
<evidence type="ECO:0000256" key="2">
    <source>
        <dbReference type="ARBA" id="ARBA00004167"/>
    </source>
</evidence>
<keyword evidence="10 12" id="KW-0472">Membrane</keyword>
<evidence type="ECO:0000256" key="7">
    <source>
        <dbReference type="ARBA" id="ARBA00022801"/>
    </source>
</evidence>
<dbReference type="HOGENOM" id="CLU_017594_1_2_1"/>
<reference evidence="13" key="3">
    <citation type="submission" date="2025-09" db="UniProtKB">
        <authorList>
            <consortium name="Ensembl"/>
        </authorList>
    </citation>
    <scope>IDENTIFICATION</scope>
</reference>
<evidence type="ECO:0000256" key="11">
    <source>
        <dbReference type="ARBA" id="ARBA00023180"/>
    </source>
</evidence>
<keyword evidence="6" id="KW-0732">Signal</keyword>
<evidence type="ECO:0000256" key="5">
    <source>
        <dbReference type="ARBA" id="ARBA00022723"/>
    </source>
</evidence>
<keyword evidence="5" id="KW-0479">Metal-binding</keyword>
<keyword evidence="9 12" id="KW-1133">Transmembrane helix</keyword>
<evidence type="ECO:0000256" key="3">
    <source>
        <dbReference type="ARBA" id="ARBA00010594"/>
    </source>
</evidence>
<dbReference type="FunFam" id="3.30.1360.180:FF:000004">
    <property type="entry name" value="Ectonucleotide pyrophosphatase/phosphodiesterase family member 4"/>
    <property type="match status" value="1"/>
</dbReference>
<feature type="transmembrane region" description="Helical" evidence="12">
    <location>
        <begin position="428"/>
        <end position="446"/>
    </location>
</feature>
<dbReference type="Gene3D" id="3.30.1360.180">
    <property type="match status" value="1"/>
</dbReference>